<dbReference type="PANTHER" id="PTHR14499">
    <property type="entry name" value="POTASSIUM CHANNEL TETRAMERIZATION DOMAIN-CONTAINING"/>
    <property type="match status" value="1"/>
</dbReference>
<evidence type="ECO:0000313" key="4">
    <source>
        <dbReference type="Proteomes" id="UP000466442"/>
    </source>
</evidence>
<evidence type="ECO:0000259" key="2">
    <source>
        <dbReference type="SMART" id="SM00225"/>
    </source>
</evidence>
<sequence>MESEGKEPKDLTQPRTIFTTANIKLSGSPGTSPTNSPAPTGGGPPVPPSHSPGGGYNHKITGIPYVAAANRYTAPVHIDVGGTIYTSSLETLTKYPESRLAKLFNGSIPIVLDSLKQHYFIDRDGGMFRHILNFMRNSRLLIPDTFTDLDLLLEEAKYFEIQPMIRQLEQMKRDRSRRGGKNGADGSSGDGRLSEAAAYECVAVHVSPDLGERVLLSGERSLLDEVFPETGQAALDARCGATWTQADTHQVIRFPLNGYCKLNSVQAITRLLNAGFKVVGSNGGGVEGQQFSEYLLTSSESAKTTPDLSKTKTTPDSSKFSFKSAKTTPDSSKTTSESAKTTLDSTRPHESAKTTPDSSKTKTTPDSSKFSFKSAKTTPDSSKFSFKSAKTTPNS</sequence>
<protein>
    <recommendedName>
        <fullName evidence="2">BTB domain-containing protein</fullName>
    </recommendedName>
</protein>
<feature type="compositionally biased region" description="Low complexity" evidence="1">
    <location>
        <begin position="331"/>
        <end position="342"/>
    </location>
</feature>
<dbReference type="Gene3D" id="3.30.710.10">
    <property type="entry name" value="Potassium Channel Kv1.1, Chain A"/>
    <property type="match status" value="1"/>
</dbReference>
<name>A0A8S9WXI2_APOLU</name>
<dbReference type="InterPro" id="IPR003131">
    <property type="entry name" value="T1-type_BTB"/>
</dbReference>
<dbReference type="OrthoDB" id="2414723at2759"/>
<dbReference type="GO" id="GO:0051260">
    <property type="term" value="P:protein homooligomerization"/>
    <property type="evidence" value="ECO:0007669"/>
    <property type="project" value="InterPro"/>
</dbReference>
<dbReference type="SUPFAM" id="SSF54695">
    <property type="entry name" value="POZ domain"/>
    <property type="match status" value="1"/>
</dbReference>
<feature type="compositionally biased region" description="Basic and acidic residues" evidence="1">
    <location>
        <begin position="1"/>
        <end position="12"/>
    </location>
</feature>
<feature type="compositionally biased region" description="Polar residues" evidence="1">
    <location>
        <begin position="13"/>
        <end position="25"/>
    </location>
</feature>
<dbReference type="EMBL" id="WIXP02000013">
    <property type="protein sequence ID" value="KAF6200818.1"/>
    <property type="molecule type" value="Genomic_DNA"/>
</dbReference>
<dbReference type="AlphaFoldDB" id="A0A8S9WXI2"/>
<dbReference type="SMART" id="SM00225">
    <property type="entry name" value="BTB"/>
    <property type="match status" value="1"/>
</dbReference>
<comment type="caution">
    <text evidence="3">The sequence shown here is derived from an EMBL/GenBank/DDBJ whole genome shotgun (WGS) entry which is preliminary data.</text>
</comment>
<accession>A0A8S9WXI2</accession>
<dbReference type="InterPro" id="IPR011333">
    <property type="entry name" value="SKP1/BTB/POZ_sf"/>
</dbReference>
<dbReference type="InterPro" id="IPR000210">
    <property type="entry name" value="BTB/POZ_dom"/>
</dbReference>
<feature type="region of interest" description="Disordered" evidence="1">
    <location>
        <begin position="302"/>
        <end position="395"/>
    </location>
</feature>
<feature type="region of interest" description="Disordered" evidence="1">
    <location>
        <begin position="1"/>
        <end position="55"/>
    </location>
</feature>
<feature type="compositionally biased region" description="Low complexity" evidence="1">
    <location>
        <begin position="26"/>
        <end position="39"/>
    </location>
</feature>
<dbReference type="InterPro" id="IPR048595">
    <property type="entry name" value="KCTD1-15-like_C"/>
</dbReference>
<organism evidence="3 4">
    <name type="scientific">Apolygus lucorum</name>
    <name type="common">Small green plant bug</name>
    <name type="synonym">Lygocoris lucorum</name>
    <dbReference type="NCBI Taxonomy" id="248454"/>
    <lineage>
        <taxon>Eukaryota</taxon>
        <taxon>Metazoa</taxon>
        <taxon>Ecdysozoa</taxon>
        <taxon>Arthropoda</taxon>
        <taxon>Hexapoda</taxon>
        <taxon>Insecta</taxon>
        <taxon>Pterygota</taxon>
        <taxon>Neoptera</taxon>
        <taxon>Paraneoptera</taxon>
        <taxon>Hemiptera</taxon>
        <taxon>Heteroptera</taxon>
        <taxon>Panheteroptera</taxon>
        <taxon>Cimicomorpha</taxon>
        <taxon>Miridae</taxon>
        <taxon>Mirini</taxon>
        <taxon>Apolygus</taxon>
    </lineage>
</organism>
<feature type="domain" description="BTB" evidence="2">
    <location>
        <begin position="74"/>
        <end position="176"/>
    </location>
</feature>
<dbReference type="Proteomes" id="UP000466442">
    <property type="component" value="Unassembled WGS sequence"/>
</dbReference>
<dbReference type="CDD" id="cd18361">
    <property type="entry name" value="BTB_POZ_KCTD1-like"/>
    <property type="match status" value="1"/>
</dbReference>
<dbReference type="Pfam" id="PF02214">
    <property type="entry name" value="BTB_2"/>
    <property type="match status" value="1"/>
</dbReference>
<feature type="compositionally biased region" description="Low complexity" evidence="1">
    <location>
        <begin position="353"/>
        <end position="374"/>
    </location>
</feature>
<dbReference type="PANTHER" id="PTHR14499:SF67">
    <property type="entry name" value="BTB_POZ DOMAIN-CONTAINING PROTEIN TIWAZ"/>
    <property type="match status" value="1"/>
</dbReference>
<reference evidence="3" key="1">
    <citation type="journal article" date="2021" name="Mol. Ecol. Resour.">
        <title>Apolygus lucorum genome provides insights into omnivorousness and mesophyll feeding.</title>
        <authorList>
            <person name="Liu Y."/>
            <person name="Liu H."/>
            <person name="Wang H."/>
            <person name="Huang T."/>
            <person name="Liu B."/>
            <person name="Yang B."/>
            <person name="Yin L."/>
            <person name="Li B."/>
            <person name="Zhang Y."/>
            <person name="Zhang S."/>
            <person name="Jiang F."/>
            <person name="Zhang X."/>
            <person name="Ren Y."/>
            <person name="Wang B."/>
            <person name="Wang S."/>
            <person name="Lu Y."/>
            <person name="Wu K."/>
            <person name="Fan W."/>
            <person name="Wang G."/>
        </authorList>
    </citation>
    <scope>NUCLEOTIDE SEQUENCE</scope>
    <source>
        <strain evidence="3">12Hb</strain>
    </source>
</reference>
<evidence type="ECO:0000256" key="1">
    <source>
        <dbReference type="SAM" id="MobiDB-lite"/>
    </source>
</evidence>
<feature type="region of interest" description="Disordered" evidence="1">
    <location>
        <begin position="170"/>
        <end position="191"/>
    </location>
</feature>
<feature type="compositionally biased region" description="Polar residues" evidence="1">
    <location>
        <begin position="302"/>
        <end position="316"/>
    </location>
</feature>
<evidence type="ECO:0000313" key="3">
    <source>
        <dbReference type="EMBL" id="KAF6200818.1"/>
    </source>
</evidence>
<dbReference type="Pfam" id="PF20871">
    <property type="entry name" value="KCTD1-15_CTD"/>
    <property type="match status" value="1"/>
</dbReference>
<gene>
    <name evidence="3" type="ORF">GE061_005265</name>
</gene>
<proteinExistence type="predicted"/>
<dbReference type="FunFam" id="3.30.710.10:FF:000003">
    <property type="entry name" value="BTB/POZ domain-containing protein KCTD6 isoform X2"/>
    <property type="match status" value="1"/>
</dbReference>
<keyword evidence="4" id="KW-1185">Reference proteome</keyword>